<protein>
    <submittedName>
        <fullName evidence="1">DUF2971 domain-containing protein</fullName>
    </submittedName>
</protein>
<accession>A0A845HB95</accession>
<reference evidence="1 2" key="1">
    <citation type="submission" date="2019-12" db="EMBL/GenBank/DDBJ databases">
        <title>Novel species isolated from a subtropical stream in China.</title>
        <authorList>
            <person name="Lu H."/>
        </authorList>
    </citation>
    <scope>NUCLEOTIDE SEQUENCE [LARGE SCALE GENOMIC DNA]</scope>
    <source>
        <strain evidence="1 2">FT107W</strain>
    </source>
</reference>
<evidence type="ECO:0000313" key="2">
    <source>
        <dbReference type="Proteomes" id="UP000484875"/>
    </source>
</evidence>
<name>A0A845HB95_9BURK</name>
<keyword evidence="2" id="KW-1185">Reference proteome</keyword>
<comment type="caution">
    <text evidence="1">The sequence shown here is derived from an EMBL/GenBank/DDBJ whole genome shotgun (WGS) entry which is preliminary data.</text>
</comment>
<organism evidence="1 2">
    <name type="scientific">Duganella vulcania</name>
    <dbReference type="NCBI Taxonomy" id="2692166"/>
    <lineage>
        <taxon>Bacteria</taxon>
        <taxon>Pseudomonadati</taxon>
        <taxon>Pseudomonadota</taxon>
        <taxon>Betaproteobacteria</taxon>
        <taxon>Burkholderiales</taxon>
        <taxon>Oxalobacteraceae</taxon>
        <taxon>Telluria group</taxon>
        <taxon>Duganella</taxon>
    </lineage>
</organism>
<dbReference type="EMBL" id="WWCV01000008">
    <property type="protein sequence ID" value="MYN16382.1"/>
    <property type="molecule type" value="Genomic_DNA"/>
</dbReference>
<evidence type="ECO:0000313" key="1">
    <source>
        <dbReference type="EMBL" id="MYN16382.1"/>
    </source>
</evidence>
<proteinExistence type="predicted"/>
<gene>
    <name evidence="1" type="ORF">GTP81_06415</name>
</gene>
<dbReference type="AlphaFoldDB" id="A0A845HB95"/>
<sequence length="218" mass="25179">MRVWHFVNEQYGLENIRRRRLKIATLNELNDPFDFLGVNLGDDNLRRAFRVMKDELAQNRGILCFSRDWTNPVQWSHYADKHKGLCLGFEIPDELLGAVSYSRKRLVVETEALRSPRALPPDIVTKLLFTKYSHWRYENEVRCFVNLDERDADSGLYFADFADNLELSAVVVGAQSSVSRKDLSLALGDLQKSVKTVKARLAFSTFKVVQQRKAVLWP</sequence>
<dbReference type="Proteomes" id="UP000484875">
    <property type="component" value="Unassembled WGS sequence"/>
</dbReference>